<evidence type="ECO:0000313" key="1">
    <source>
        <dbReference type="EMBL" id="KAH9736219.1"/>
    </source>
</evidence>
<protein>
    <submittedName>
        <fullName evidence="1">Uncharacterized protein</fullName>
    </submittedName>
</protein>
<gene>
    <name evidence="1" type="ORF">KPL71_018013</name>
</gene>
<organism evidence="1 2">
    <name type="scientific">Citrus sinensis</name>
    <name type="common">Sweet orange</name>
    <name type="synonym">Citrus aurantium var. sinensis</name>
    <dbReference type="NCBI Taxonomy" id="2711"/>
    <lineage>
        <taxon>Eukaryota</taxon>
        <taxon>Viridiplantae</taxon>
        <taxon>Streptophyta</taxon>
        <taxon>Embryophyta</taxon>
        <taxon>Tracheophyta</taxon>
        <taxon>Spermatophyta</taxon>
        <taxon>Magnoliopsida</taxon>
        <taxon>eudicotyledons</taxon>
        <taxon>Gunneridae</taxon>
        <taxon>Pentapetalae</taxon>
        <taxon>rosids</taxon>
        <taxon>malvids</taxon>
        <taxon>Sapindales</taxon>
        <taxon>Rutaceae</taxon>
        <taxon>Aurantioideae</taxon>
        <taxon>Citrus</taxon>
    </lineage>
</organism>
<evidence type="ECO:0000313" key="2">
    <source>
        <dbReference type="Proteomes" id="UP000829398"/>
    </source>
</evidence>
<reference evidence="2" key="1">
    <citation type="journal article" date="2023" name="Hortic. Res.">
        <title>A chromosome-level phased genome enabling allele-level studies in sweet orange: a case study on citrus Huanglongbing tolerance.</title>
        <authorList>
            <person name="Wu B."/>
            <person name="Yu Q."/>
            <person name="Deng Z."/>
            <person name="Duan Y."/>
            <person name="Luo F."/>
            <person name="Gmitter F. Jr."/>
        </authorList>
    </citation>
    <scope>NUCLEOTIDE SEQUENCE [LARGE SCALE GENOMIC DNA]</scope>
    <source>
        <strain evidence="2">cv. Valencia</strain>
    </source>
</reference>
<comment type="caution">
    <text evidence="1">The sequence shown here is derived from an EMBL/GenBank/DDBJ whole genome shotgun (WGS) entry which is preliminary data.</text>
</comment>
<keyword evidence="2" id="KW-1185">Reference proteome</keyword>
<proteinExistence type="predicted"/>
<dbReference type="EMBL" id="CM039175">
    <property type="protein sequence ID" value="KAH9736219.1"/>
    <property type="molecule type" value="Genomic_DNA"/>
</dbReference>
<sequence length="263" mass="29344">MQYKSGVNNYSDIHERVLEKKALIQVIIPKARVEKEDFLFSMRLRVGGKPPGSTIILSGDGTSTISHYYRNSTRLYQFDLPYDAGKVLDASVLPSSDDGEDGAWVAVVLGGVEPPERSLSRKGSSNEGSVHEERRNFTLAGPRRVSFDAWDARDRQKAVTTGIARRSAQDEESEALLGHLFHDFLLSGQVDGSFEKLQNSGAFERDGETSVFVRTSKAIVDTLAKHWTTTRGAEILSMVSSQLKDKQQEHEKFLQFLALSKRH</sequence>
<accession>A0ACB8JUV3</accession>
<dbReference type="Proteomes" id="UP000829398">
    <property type="component" value="Chromosome 6"/>
</dbReference>
<name>A0ACB8JUV3_CITSI</name>